<dbReference type="InterPro" id="IPR045931">
    <property type="entry name" value="DUF6350"/>
</dbReference>
<proteinExistence type="predicted"/>
<feature type="region of interest" description="Disordered" evidence="1">
    <location>
        <begin position="444"/>
        <end position="614"/>
    </location>
</feature>
<feature type="compositionally biased region" description="Basic and acidic residues" evidence="1">
    <location>
        <begin position="468"/>
        <end position="481"/>
    </location>
</feature>
<feature type="transmembrane region" description="Helical" evidence="2">
    <location>
        <begin position="372"/>
        <end position="394"/>
    </location>
</feature>
<feature type="transmembrane region" description="Helical" evidence="2">
    <location>
        <begin position="226"/>
        <end position="248"/>
    </location>
</feature>
<accession>A0A9Q3VKL2</accession>
<organism evidence="3 4">
    <name type="scientific">Streptomyces guryensis</name>
    <dbReference type="NCBI Taxonomy" id="2886947"/>
    <lineage>
        <taxon>Bacteria</taxon>
        <taxon>Bacillati</taxon>
        <taxon>Actinomycetota</taxon>
        <taxon>Actinomycetes</taxon>
        <taxon>Kitasatosporales</taxon>
        <taxon>Streptomycetaceae</taxon>
        <taxon>Streptomyces</taxon>
    </lineage>
</organism>
<feature type="transmembrane region" description="Helical" evidence="2">
    <location>
        <begin position="71"/>
        <end position="88"/>
    </location>
</feature>
<feature type="transmembrane region" description="Helical" evidence="2">
    <location>
        <begin position="414"/>
        <end position="435"/>
    </location>
</feature>
<dbReference type="Pfam" id="PF19877">
    <property type="entry name" value="DUF6350"/>
    <property type="match status" value="1"/>
</dbReference>
<keyword evidence="4" id="KW-1185">Reference proteome</keyword>
<keyword evidence="2" id="KW-0812">Transmembrane</keyword>
<dbReference type="EMBL" id="JAJSBI010000003">
    <property type="protein sequence ID" value="MCD9873437.1"/>
    <property type="molecule type" value="Genomic_DNA"/>
</dbReference>
<feature type="transmembrane region" description="Helical" evidence="2">
    <location>
        <begin position="333"/>
        <end position="351"/>
    </location>
</feature>
<evidence type="ECO:0000256" key="2">
    <source>
        <dbReference type="SAM" id="Phobius"/>
    </source>
</evidence>
<dbReference type="Proteomes" id="UP001108029">
    <property type="component" value="Unassembled WGS sequence"/>
</dbReference>
<keyword evidence="2" id="KW-1133">Transmembrane helix</keyword>
<feature type="compositionally biased region" description="Low complexity" evidence="1">
    <location>
        <begin position="604"/>
        <end position="614"/>
    </location>
</feature>
<feature type="transmembrane region" description="Helical" evidence="2">
    <location>
        <begin position="100"/>
        <end position="119"/>
    </location>
</feature>
<feature type="transmembrane region" description="Helical" evidence="2">
    <location>
        <begin position="268"/>
        <end position="290"/>
    </location>
</feature>
<feature type="compositionally biased region" description="Basic and acidic residues" evidence="1">
    <location>
        <begin position="489"/>
        <end position="513"/>
    </location>
</feature>
<name>A0A9Q3VKL2_9ACTN</name>
<dbReference type="AlphaFoldDB" id="A0A9Q3VKL2"/>
<feature type="transmembrane region" description="Helical" evidence="2">
    <location>
        <begin position="139"/>
        <end position="157"/>
    </location>
</feature>
<evidence type="ECO:0000313" key="4">
    <source>
        <dbReference type="Proteomes" id="UP001108029"/>
    </source>
</evidence>
<gene>
    <name evidence="3" type="ORF">LJ657_07105</name>
</gene>
<dbReference type="RefSeq" id="WP_232647489.1">
    <property type="nucleotide sequence ID" value="NZ_JAJSBI010000003.1"/>
</dbReference>
<reference evidence="3" key="1">
    <citation type="submission" date="2021-12" db="EMBL/GenBank/DDBJ databases">
        <authorList>
            <person name="Lee J.-H."/>
            <person name="Kim S.-B."/>
        </authorList>
    </citation>
    <scope>NUCLEOTIDE SEQUENCE</scope>
    <source>
        <strain evidence="3">NR30</strain>
    </source>
</reference>
<comment type="caution">
    <text evidence="3">The sequence shown here is derived from an EMBL/GenBank/DDBJ whole genome shotgun (WGS) entry which is preliminary data.</text>
</comment>
<evidence type="ECO:0000313" key="3">
    <source>
        <dbReference type="EMBL" id="MCD9873437.1"/>
    </source>
</evidence>
<keyword evidence="2" id="KW-0472">Membrane</keyword>
<feature type="transmembrane region" description="Helical" evidence="2">
    <location>
        <begin position="169"/>
        <end position="189"/>
    </location>
</feature>
<protein>
    <submittedName>
        <fullName evidence="3">DUF6350 family protein</fullName>
    </submittedName>
</protein>
<sequence>MAVVIQTTVRRAPLPYLRARIRARLRDRSPGLGAGVAGGAVAAGLGLGAITVLVMVFWISSPYPDSGPGGALHVAAALWLLAHGTELLRTDTLSGVPAPVGVTPLLLFVLPVLLVHRAARDVVYGGEEDGPLLSARTAWAGVVLGYLGVGAAAALYASGGELRPSWGRAMLCLPLLVMVMAGAGVWTAYGHPRRAFEGVLKLLPSGLRSFVRGPGSHARLGTAARAAAAGAAVLVGGGAVLVAVSLVWHGGTARVSFLQLTQGWSGRFAVLFLCLVLVPNAAVWGAAYALGPGFVLGTGHVVDLLSSAPAPLLPPFPLLAAVPDAGTGGWPNWVAAAVPVAAGLAVGWFVGGAEARDTSSLPSEGTSGAGRAAGTAVLAALLCAAGMAVLATMAGGRLGVAELARFGPVWWETGGAALVWTAVAAIPTAVGVRAWRCRSRRWRRAAAEPGSNTLDLRPKTIEPQAKIVEPRPETVESKQEQPGKPGKPGKAEKAEKAGKAGKAGKAEKPEKTKSKGRFWRKKSASDGAQKAADSATPSAPYDQDDAYGALRDQEEAGFGPYDFLPAEPSPQPSAPWPGEATRESRWAALKDASDPPRTPDAPDAPDAQDGPDLP</sequence>
<evidence type="ECO:0000256" key="1">
    <source>
        <dbReference type="SAM" id="MobiDB-lite"/>
    </source>
</evidence>
<feature type="transmembrane region" description="Helical" evidence="2">
    <location>
        <begin position="32"/>
        <end position="59"/>
    </location>
</feature>